<proteinExistence type="predicted"/>
<keyword evidence="1" id="KW-1133">Transmembrane helix</keyword>
<dbReference type="EMBL" id="BRYA01001449">
    <property type="protein sequence ID" value="GMI43062.1"/>
    <property type="molecule type" value="Genomic_DNA"/>
</dbReference>
<evidence type="ECO:0000313" key="2">
    <source>
        <dbReference type="EMBL" id="GMI43062.1"/>
    </source>
</evidence>
<dbReference type="OrthoDB" id="45254at2759"/>
<name>A0A9W7LB43_9STRA</name>
<organism evidence="2 3">
    <name type="scientific">Triparma columacea</name>
    <dbReference type="NCBI Taxonomy" id="722753"/>
    <lineage>
        <taxon>Eukaryota</taxon>
        <taxon>Sar</taxon>
        <taxon>Stramenopiles</taxon>
        <taxon>Ochrophyta</taxon>
        <taxon>Bolidophyceae</taxon>
        <taxon>Parmales</taxon>
        <taxon>Triparmaceae</taxon>
        <taxon>Triparma</taxon>
    </lineage>
</organism>
<evidence type="ECO:0000313" key="3">
    <source>
        <dbReference type="Proteomes" id="UP001165065"/>
    </source>
</evidence>
<protein>
    <recommendedName>
        <fullName evidence="4">Exostosin GT47 domain-containing protein</fullName>
    </recommendedName>
</protein>
<dbReference type="AlphaFoldDB" id="A0A9W7LB43"/>
<gene>
    <name evidence="2" type="ORF">TrCOL_g8097</name>
</gene>
<comment type="caution">
    <text evidence="2">The sequence shown here is derived from an EMBL/GenBank/DDBJ whole genome shotgun (WGS) entry which is preliminary data.</text>
</comment>
<keyword evidence="3" id="KW-1185">Reference proteome</keyword>
<keyword evidence="1" id="KW-0472">Membrane</keyword>
<sequence>MTTRLSFDEPERPLHTPKNLNNHQKQLAIVGLLVFTLCATVFGSAQELARSLALFTLPSNSKRNNLPHEIYPGCRELPAGNVTLESLIDTSLSVNEDPSNLKIALDHAHELWSFLAEGMPSTANETDARTTCQKERWRRAVEKVSLTEDSELAAYQSSCCSVSSGEVSGARKFMMMLGGVRGPSDLCNPSQKPMNPVLEMFFSTRFTAGCNRRFEERVKLWGKRHDFTLQIPFLRQFDWNKEIRAIGGSGSLRRIEEAILQANGGLEYNLYLGHGDKTPWNTTRDSIEDQLKGMTKLRNLFVEQSPMEAQTLSNPAKTNIVPVPIAMCVREILAFTPAMLELAANPVPFDERVMKAYVSFKDGGDRPSRIAAWEQIRLRPSDFAAPDLTKFVQLHSWQLWQNFASHAFAMSPFGNGVDCFRTYEILMMGAIAIVPSRDSEGNHFASKDTYAGLPVVVVDDWAEVTHDNMLKWTKELGPLVKDRREVLRRLSPLYRAKMLREGLGAQNCTQ</sequence>
<feature type="transmembrane region" description="Helical" evidence="1">
    <location>
        <begin position="27"/>
        <end position="45"/>
    </location>
</feature>
<evidence type="ECO:0008006" key="4">
    <source>
        <dbReference type="Google" id="ProtNLM"/>
    </source>
</evidence>
<reference evidence="3" key="1">
    <citation type="journal article" date="2023" name="Commun. Biol.">
        <title>Genome analysis of Parmales, the sister group of diatoms, reveals the evolutionary specialization of diatoms from phago-mixotrophs to photoautotrophs.</title>
        <authorList>
            <person name="Ban H."/>
            <person name="Sato S."/>
            <person name="Yoshikawa S."/>
            <person name="Yamada K."/>
            <person name="Nakamura Y."/>
            <person name="Ichinomiya M."/>
            <person name="Sato N."/>
            <person name="Blanc-Mathieu R."/>
            <person name="Endo H."/>
            <person name="Kuwata A."/>
            <person name="Ogata H."/>
        </authorList>
    </citation>
    <scope>NUCLEOTIDE SEQUENCE [LARGE SCALE GENOMIC DNA]</scope>
</reference>
<accession>A0A9W7LB43</accession>
<evidence type="ECO:0000256" key="1">
    <source>
        <dbReference type="SAM" id="Phobius"/>
    </source>
</evidence>
<keyword evidence="1" id="KW-0812">Transmembrane</keyword>
<dbReference type="Proteomes" id="UP001165065">
    <property type="component" value="Unassembled WGS sequence"/>
</dbReference>